<evidence type="ECO:0000313" key="2">
    <source>
        <dbReference type="Proteomes" id="UP000185124"/>
    </source>
</evidence>
<dbReference type="STRING" id="709881.SAMN04489832_3406"/>
<reference evidence="2" key="1">
    <citation type="submission" date="2016-12" db="EMBL/GenBank/DDBJ databases">
        <authorList>
            <person name="Varghese N."/>
            <person name="Submissions S."/>
        </authorList>
    </citation>
    <scope>NUCLEOTIDE SEQUENCE [LARGE SCALE GENOMIC DNA]</scope>
    <source>
        <strain evidence="2">DSM 45599</strain>
    </source>
</reference>
<keyword evidence="2" id="KW-1185">Reference proteome</keyword>
<dbReference type="InterPro" id="IPR007555">
    <property type="entry name" value="DUF499"/>
</dbReference>
<protein>
    <recommendedName>
        <fullName evidence="3">ATP-binding protein</fullName>
    </recommendedName>
</protein>
<dbReference type="Pfam" id="PF04465">
    <property type="entry name" value="DUF499"/>
    <property type="match status" value="1"/>
</dbReference>
<evidence type="ECO:0000313" key="1">
    <source>
        <dbReference type="EMBL" id="SIN14395.1"/>
    </source>
</evidence>
<sequence>MGDVVTSVTPWWKALKIRKEIISASGQIDDVQMSLFQAVYGLGADKPPYADPAYYGEITHPTERLADLLTEIAVRIGGGPDYLKARAVTRLDQGMGGGKSHACIGAFHLAAHPQSLLGTELGHRVAAQVKAKVGRSLPADLNRPHVVVLPCDNMTPGASAQELDGPAVNLYERFLWRLFSKDYSLYERYQPYWSDKSKIAEAIKAINRPALIIIDEVLDYIGNGLDGAKKPELVAQDVAFLRALLDVVNDVPHVAMLVVMIASDRDKTALSAAGQARRDDLNSLLERNGTPATVTEVGDFADILRRRLFDAEPAAEVLAATAALYQPVLQDKSWTKNVWGPIGAEWRGRWDEEVAACYPFHPMLMAIAKEEWSKVTGFQRVRSTIRIFAATVYALQRRGIGGEWVPSLIGPGDLPLSDSAVREALLGSGLVEDERTISNYRSLAEIEVVNNDATGGTARRKDIERQALLWSDANPRAAERAATFIFLASIVRAPAKS</sequence>
<proteinExistence type="predicted"/>
<accession>A0A1N5YYA7</accession>
<gene>
    <name evidence="1" type="ORF">SAMN04489832_3406</name>
</gene>
<dbReference type="EMBL" id="FSQT01000002">
    <property type="protein sequence ID" value="SIN14395.1"/>
    <property type="molecule type" value="Genomic_DNA"/>
</dbReference>
<name>A0A1N5YYA7_9ACTN</name>
<evidence type="ECO:0008006" key="3">
    <source>
        <dbReference type="Google" id="ProtNLM"/>
    </source>
</evidence>
<dbReference type="AlphaFoldDB" id="A0A1N5YYA7"/>
<dbReference type="Proteomes" id="UP000185124">
    <property type="component" value="Unassembled WGS sequence"/>
</dbReference>
<organism evidence="1 2">
    <name type="scientific">Micromonospora cremea</name>
    <dbReference type="NCBI Taxonomy" id="709881"/>
    <lineage>
        <taxon>Bacteria</taxon>
        <taxon>Bacillati</taxon>
        <taxon>Actinomycetota</taxon>
        <taxon>Actinomycetes</taxon>
        <taxon>Micromonosporales</taxon>
        <taxon>Micromonosporaceae</taxon>
        <taxon>Micromonospora</taxon>
    </lineage>
</organism>